<feature type="domain" description="3'-5' exonuclease" evidence="17">
    <location>
        <begin position="346"/>
        <end position="527"/>
    </location>
</feature>
<dbReference type="PANTHER" id="PTHR10133:SF27">
    <property type="entry name" value="DNA POLYMERASE NU"/>
    <property type="match status" value="1"/>
</dbReference>
<dbReference type="GO" id="GO:0003677">
    <property type="term" value="F:DNA binding"/>
    <property type="evidence" value="ECO:0007669"/>
    <property type="project" value="UniProtKB-UniRule"/>
</dbReference>
<dbReference type="CDD" id="cd06139">
    <property type="entry name" value="DNA_polA_I_Ecoli_like_exo"/>
    <property type="match status" value="1"/>
</dbReference>
<dbReference type="Gene3D" id="3.30.420.10">
    <property type="entry name" value="Ribonuclease H-like superfamily/Ribonuclease H"/>
    <property type="match status" value="1"/>
</dbReference>
<dbReference type="InterPro" id="IPR036397">
    <property type="entry name" value="RNaseH_sf"/>
</dbReference>
<dbReference type="CDD" id="cd08637">
    <property type="entry name" value="DNA_pol_A_pol_I_C"/>
    <property type="match status" value="1"/>
</dbReference>
<proteinExistence type="inferred from homology"/>
<dbReference type="InterPro" id="IPR020046">
    <property type="entry name" value="5-3_exonucl_a-hlix_arch_N"/>
</dbReference>
<dbReference type="OrthoDB" id="9806424at2"/>
<dbReference type="InterPro" id="IPR020045">
    <property type="entry name" value="DNA_polI_H3TH"/>
</dbReference>
<keyword evidence="8 16" id="KW-0227">DNA damage</keyword>
<name>A0A3E1YBJ3_9BACT</name>
<dbReference type="SUPFAM" id="SSF56672">
    <property type="entry name" value="DNA/RNA polymerases"/>
    <property type="match status" value="1"/>
</dbReference>
<evidence type="ECO:0000256" key="5">
    <source>
        <dbReference type="ARBA" id="ARBA00022695"/>
    </source>
</evidence>
<comment type="caution">
    <text evidence="20">The sequence shown here is derived from an EMBL/GenBank/DDBJ whole genome shotgun (WGS) entry which is preliminary data.</text>
</comment>
<evidence type="ECO:0000313" key="21">
    <source>
        <dbReference type="Proteomes" id="UP000260644"/>
    </source>
</evidence>
<dbReference type="Gene3D" id="1.10.150.20">
    <property type="entry name" value="5' to 3' exonuclease, C-terminal subdomain"/>
    <property type="match status" value="2"/>
</dbReference>
<dbReference type="SMART" id="SM00475">
    <property type="entry name" value="53EXOc"/>
    <property type="match status" value="1"/>
</dbReference>
<reference evidence="20 21" key="1">
    <citation type="submission" date="2018-07" db="EMBL/GenBank/DDBJ databases">
        <title>Chitinophaga K2CV101002-2 sp. nov., isolated from a monsoon evergreen broad-leaved forest soil.</title>
        <authorList>
            <person name="Lv Y."/>
        </authorList>
    </citation>
    <scope>NUCLEOTIDE SEQUENCE [LARGE SCALE GENOMIC DNA]</scope>
    <source>
        <strain evidence="20 21">GDMCC 1.1288</strain>
    </source>
</reference>
<dbReference type="InterPro" id="IPR008918">
    <property type="entry name" value="HhH2"/>
</dbReference>
<dbReference type="NCBIfam" id="NF004397">
    <property type="entry name" value="PRK05755.1"/>
    <property type="match status" value="1"/>
</dbReference>
<dbReference type="FunFam" id="1.20.1060.10:FF:000001">
    <property type="entry name" value="DNA polymerase I"/>
    <property type="match status" value="1"/>
</dbReference>
<dbReference type="InterPro" id="IPR001098">
    <property type="entry name" value="DNA-dir_DNA_pol_A_palm_dom"/>
</dbReference>
<dbReference type="PRINTS" id="PR00868">
    <property type="entry name" value="DNAPOLI"/>
</dbReference>
<sequence length="939" mass="105565">MEKKLFLLDAMALIYRAYYALIRNPRLTSAGKNTNAQFGFTTTLLDLLNKEKPTHMAVAFDTHAPTERHTTYTDYKANREDAPEDLLDALPDIKRIIEGFNIPVVELDGYEADDVIGTLAWQAANAGYTVYMVTPDKDYGQLVKENVFIYKPPYMGNKEEIMGPKEVCEKWQIQDVHQVIDILGLMGDAVDNIPGIAGIGEKTAMKLLAQYHSLENVLENADTIGGKMGEKIKVGRDNALLSKELATIITDVPVTFHEEDFCVKEFDKDKLTEIFTELEFKTLGKRILGDNFAGGSNVAAPPKPRVVQTDLFGAVTVSEDVVEVEITTVANVLLADKNINNTPHDYQIIDSPEKRTALLQQLLSQSEVAFDTETTGTDANEAEIVGMSFSFKKGEGFYIPLPANHDAAKAILEEFIPLFQHNSIVLIGQNIKYDMLILKWYGITITAPLFDTMLAHYLIEPEGRRSMDVLSAQYLQYEPIPIESLIGKKGKGQGNMRDVEVDVIAEYAAEDADITLQLKEKFAPQVTERSVEKVFYNIENPLVKVLTDMEYEGIALDTMALADYSRELEVEIKRAEESVYEQAGVRFKLASPKQLGEVLFEKLQLDPKAKKTRTGQYATGEDVLQKLSSKHKIVEDILIFRELSKLKSTYVDSLPLLLNKRTNRVHTSYNQGVAVTGRLSSNNPNLQNIPIRTERGREIRKAFIPRNEEFVLLSADYSQIELRIIAAISEDKEMINAFRNNIDIHAATAAKVYNVELADVTPEMRRNAKSVNFGIIYGVSAFGLSENLGIARSEAKMLIDNYFAQYPAIQQYMDNQKKFAQENGYVQTLLGRKRWLRDINSSNAVVRGFAERNAINMPIQGTAADMIKLAMIDIHKAFKQNQFKSRMLLQVHDELVFDAHRSEVEIIKPLIRDLMRNALPLAVPVEAEIGIGNTWLEAH</sequence>
<dbReference type="Proteomes" id="UP000260644">
    <property type="component" value="Unassembled WGS sequence"/>
</dbReference>
<feature type="domain" description="DNA-directed DNA polymerase family A palm" evidence="19">
    <location>
        <begin position="696"/>
        <end position="903"/>
    </location>
</feature>
<dbReference type="Pfam" id="PF00476">
    <property type="entry name" value="DNA_pol_A"/>
    <property type="match status" value="1"/>
</dbReference>
<keyword evidence="9 16" id="KW-0378">Hydrolase</keyword>
<comment type="catalytic activity">
    <reaction evidence="14 16">
        <text>DNA(n) + a 2'-deoxyribonucleoside 5'-triphosphate = DNA(n+1) + diphosphate</text>
        <dbReference type="Rhea" id="RHEA:22508"/>
        <dbReference type="Rhea" id="RHEA-COMP:17339"/>
        <dbReference type="Rhea" id="RHEA-COMP:17340"/>
        <dbReference type="ChEBI" id="CHEBI:33019"/>
        <dbReference type="ChEBI" id="CHEBI:61560"/>
        <dbReference type="ChEBI" id="CHEBI:173112"/>
        <dbReference type="EC" id="2.7.7.7"/>
    </reaction>
</comment>
<dbReference type="Gene3D" id="3.30.70.370">
    <property type="match status" value="1"/>
</dbReference>
<evidence type="ECO:0000256" key="15">
    <source>
        <dbReference type="NCBIfam" id="TIGR00593"/>
    </source>
</evidence>
<keyword evidence="21" id="KW-1185">Reference proteome</keyword>
<dbReference type="InterPro" id="IPR019760">
    <property type="entry name" value="DNA-dir_DNA_pol_A_CS"/>
</dbReference>
<dbReference type="SMART" id="SM00482">
    <property type="entry name" value="POLAc"/>
    <property type="match status" value="1"/>
</dbReference>
<dbReference type="AlphaFoldDB" id="A0A3E1YBJ3"/>
<evidence type="ECO:0000256" key="6">
    <source>
        <dbReference type="ARBA" id="ARBA00022705"/>
    </source>
</evidence>
<evidence type="ECO:0000256" key="2">
    <source>
        <dbReference type="ARBA" id="ARBA00012417"/>
    </source>
</evidence>
<dbReference type="SUPFAM" id="SSF47807">
    <property type="entry name" value="5' to 3' exonuclease, C-terminal subdomain"/>
    <property type="match status" value="1"/>
</dbReference>
<evidence type="ECO:0000256" key="4">
    <source>
        <dbReference type="ARBA" id="ARBA00022679"/>
    </source>
</evidence>
<dbReference type="EC" id="2.7.7.7" evidence="2 15"/>
<dbReference type="PANTHER" id="PTHR10133">
    <property type="entry name" value="DNA POLYMERASE I"/>
    <property type="match status" value="1"/>
</dbReference>
<dbReference type="SUPFAM" id="SSF53098">
    <property type="entry name" value="Ribonuclease H-like"/>
    <property type="match status" value="1"/>
</dbReference>
<dbReference type="InterPro" id="IPR043502">
    <property type="entry name" value="DNA/RNA_pol_sf"/>
</dbReference>
<evidence type="ECO:0000259" key="18">
    <source>
        <dbReference type="SMART" id="SM00475"/>
    </source>
</evidence>
<keyword evidence="6 16" id="KW-0235">DNA replication</keyword>
<keyword evidence="10 16" id="KW-0269">Exonuclease</keyword>
<evidence type="ECO:0000256" key="10">
    <source>
        <dbReference type="ARBA" id="ARBA00022839"/>
    </source>
</evidence>
<evidence type="ECO:0000256" key="11">
    <source>
        <dbReference type="ARBA" id="ARBA00022932"/>
    </source>
</evidence>
<keyword evidence="7" id="KW-0540">Nuclease</keyword>
<dbReference type="GO" id="GO:0008409">
    <property type="term" value="F:5'-3' exonuclease activity"/>
    <property type="evidence" value="ECO:0007669"/>
    <property type="project" value="UniProtKB-UniRule"/>
</dbReference>
<dbReference type="PROSITE" id="PS00447">
    <property type="entry name" value="DNA_POLYMERASE_A"/>
    <property type="match status" value="1"/>
</dbReference>
<dbReference type="GO" id="GO:0003887">
    <property type="term" value="F:DNA-directed DNA polymerase activity"/>
    <property type="evidence" value="ECO:0007669"/>
    <property type="project" value="UniProtKB-UniRule"/>
</dbReference>
<dbReference type="FunFam" id="1.10.150.20:FF:000002">
    <property type="entry name" value="DNA polymerase I"/>
    <property type="match status" value="1"/>
</dbReference>
<dbReference type="SMART" id="SM00279">
    <property type="entry name" value="HhH2"/>
    <property type="match status" value="1"/>
</dbReference>
<dbReference type="GO" id="GO:0006302">
    <property type="term" value="P:double-strand break repair"/>
    <property type="evidence" value="ECO:0007669"/>
    <property type="project" value="TreeGrafter"/>
</dbReference>
<evidence type="ECO:0000256" key="13">
    <source>
        <dbReference type="ARBA" id="ARBA00023204"/>
    </source>
</evidence>
<keyword evidence="13 16" id="KW-0234">DNA repair</keyword>
<dbReference type="InterPro" id="IPR002421">
    <property type="entry name" value="5-3_exonuclease"/>
</dbReference>
<dbReference type="NCBIfam" id="TIGR00593">
    <property type="entry name" value="pola"/>
    <property type="match status" value="1"/>
</dbReference>
<dbReference type="SMART" id="SM00474">
    <property type="entry name" value="35EXOc"/>
    <property type="match status" value="1"/>
</dbReference>
<evidence type="ECO:0000256" key="16">
    <source>
        <dbReference type="RuleBase" id="RU004460"/>
    </source>
</evidence>
<keyword evidence="12 16" id="KW-0238">DNA-binding</keyword>
<comment type="similarity">
    <text evidence="1 16">Belongs to the DNA polymerase type-A family.</text>
</comment>
<dbReference type="InterPro" id="IPR002298">
    <property type="entry name" value="DNA_polymerase_A"/>
</dbReference>
<evidence type="ECO:0000313" key="20">
    <source>
        <dbReference type="EMBL" id="RFS23422.1"/>
    </source>
</evidence>
<organism evidence="20 21">
    <name type="scientific">Chitinophaga silvatica</name>
    <dbReference type="NCBI Taxonomy" id="2282649"/>
    <lineage>
        <taxon>Bacteria</taxon>
        <taxon>Pseudomonadati</taxon>
        <taxon>Bacteroidota</taxon>
        <taxon>Chitinophagia</taxon>
        <taxon>Chitinophagales</taxon>
        <taxon>Chitinophagaceae</taxon>
        <taxon>Chitinophaga</taxon>
    </lineage>
</organism>
<evidence type="ECO:0000256" key="12">
    <source>
        <dbReference type="ARBA" id="ARBA00023125"/>
    </source>
</evidence>
<dbReference type="EMBL" id="QPMM01000004">
    <property type="protein sequence ID" value="RFS23422.1"/>
    <property type="molecule type" value="Genomic_DNA"/>
</dbReference>
<dbReference type="Gene3D" id="1.20.1060.10">
    <property type="entry name" value="Taq DNA Polymerase, Chain T, domain 4"/>
    <property type="match status" value="1"/>
</dbReference>
<dbReference type="FunFam" id="1.10.150.20:FF:000003">
    <property type="entry name" value="DNA polymerase I"/>
    <property type="match status" value="1"/>
</dbReference>
<dbReference type="InterPro" id="IPR002562">
    <property type="entry name" value="3'-5'_exonuclease_dom"/>
</dbReference>
<evidence type="ECO:0000256" key="7">
    <source>
        <dbReference type="ARBA" id="ARBA00022722"/>
    </source>
</evidence>
<evidence type="ECO:0000259" key="19">
    <source>
        <dbReference type="SMART" id="SM00482"/>
    </source>
</evidence>
<dbReference type="InterPro" id="IPR036279">
    <property type="entry name" value="5-3_exonuclease_C_sf"/>
</dbReference>
<dbReference type="InterPro" id="IPR029060">
    <property type="entry name" value="PIN-like_dom_sf"/>
</dbReference>
<comment type="function">
    <text evidence="16">In addition to polymerase activity, this DNA polymerase exhibits 3'-5' and 5'-3' exonuclease activity.</text>
</comment>
<dbReference type="Gene3D" id="3.40.50.1010">
    <property type="entry name" value="5'-nuclease"/>
    <property type="match status" value="1"/>
</dbReference>
<feature type="domain" description="5'-3' exonuclease" evidence="18">
    <location>
        <begin position="3"/>
        <end position="264"/>
    </location>
</feature>
<dbReference type="RefSeq" id="WP_116975615.1">
    <property type="nucleotide sequence ID" value="NZ_QPMM01000004.1"/>
</dbReference>
<dbReference type="Pfam" id="PF01612">
    <property type="entry name" value="DNA_pol_A_exo1"/>
    <property type="match status" value="1"/>
</dbReference>
<accession>A0A3E1YBJ3</accession>
<protein>
    <recommendedName>
        <fullName evidence="3 15">DNA polymerase I</fullName>
        <ecNumber evidence="2 15">2.7.7.7</ecNumber>
    </recommendedName>
</protein>
<keyword evidence="4 16" id="KW-0808">Transferase</keyword>
<keyword evidence="11 16" id="KW-0239">DNA-directed DNA polymerase</keyword>
<dbReference type="SUPFAM" id="SSF88723">
    <property type="entry name" value="PIN domain-like"/>
    <property type="match status" value="1"/>
</dbReference>
<evidence type="ECO:0000256" key="8">
    <source>
        <dbReference type="ARBA" id="ARBA00022763"/>
    </source>
</evidence>
<evidence type="ECO:0000256" key="1">
    <source>
        <dbReference type="ARBA" id="ARBA00007705"/>
    </source>
</evidence>
<evidence type="ECO:0000259" key="17">
    <source>
        <dbReference type="SMART" id="SM00474"/>
    </source>
</evidence>
<keyword evidence="5 16" id="KW-0548">Nucleotidyltransferase</keyword>
<evidence type="ECO:0000256" key="9">
    <source>
        <dbReference type="ARBA" id="ARBA00022801"/>
    </source>
</evidence>
<dbReference type="InterPro" id="IPR018320">
    <property type="entry name" value="DNA_polymerase_1"/>
</dbReference>
<dbReference type="GO" id="GO:0008408">
    <property type="term" value="F:3'-5' exonuclease activity"/>
    <property type="evidence" value="ECO:0007669"/>
    <property type="project" value="UniProtKB-UniRule"/>
</dbReference>
<dbReference type="Pfam" id="PF02739">
    <property type="entry name" value="5_3_exonuc_N"/>
    <property type="match status" value="1"/>
</dbReference>
<dbReference type="InterPro" id="IPR012337">
    <property type="entry name" value="RNaseH-like_sf"/>
</dbReference>
<evidence type="ECO:0000256" key="14">
    <source>
        <dbReference type="ARBA" id="ARBA00049244"/>
    </source>
</evidence>
<dbReference type="GO" id="GO:0006261">
    <property type="term" value="P:DNA-templated DNA replication"/>
    <property type="evidence" value="ECO:0007669"/>
    <property type="project" value="UniProtKB-UniRule"/>
</dbReference>
<evidence type="ECO:0000256" key="3">
    <source>
        <dbReference type="ARBA" id="ARBA00020311"/>
    </source>
</evidence>
<dbReference type="CDD" id="cd09898">
    <property type="entry name" value="H3TH_53EXO"/>
    <property type="match status" value="1"/>
</dbReference>
<dbReference type="Pfam" id="PF01367">
    <property type="entry name" value="5_3_exonuc"/>
    <property type="match status" value="1"/>
</dbReference>
<gene>
    <name evidence="16" type="primary">polA</name>
    <name evidence="20" type="ORF">DVR12_10430</name>
</gene>
<dbReference type="CDD" id="cd09859">
    <property type="entry name" value="PIN_53EXO"/>
    <property type="match status" value="1"/>
</dbReference>